<evidence type="ECO:0000313" key="3">
    <source>
        <dbReference type="EMBL" id="QUW03276.1"/>
    </source>
</evidence>
<sequence length="225" mass="25160">MSNWKLSLGADLTILTTPMATASNPVERVQPTNFELARQAFQRGEYEDALMRIYAALWSDPPDPNVHLLLWDVLEAQRLERSRVKLLQRAIEEVAFSRKPKAPLPALEPDPDPNGKRRAPRFPASHPVILVSNDVRRKLWAELAVVEVTSLVGARLRVATEFALGERVHLFGTRGDASETIEATVRNIRPDDEEEGRFLAGVEFLTPAGAWLLPNQESRQPLDAG</sequence>
<protein>
    <submittedName>
        <fullName evidence="3">PilZ domain-containing protein</fullName>
    </submittedName>
</protein>
<dbReference type="RefSeq" id="WP_211429167.1">
    <property type="nucleotide sequence ID" value="NZ_CP072648.1"/>
</dbReference>
<proteinExistence type="predicted"/>
<feature type="region of interest" description="Disordered" evidence="1">
    <location>
        <begin position="101"/>
        <end position="122"/>
    </location>
</feature>
<evidence type="ECO:0000256" key="1">
    <source>
        <dbReference type="SAM" id="MobiDB-lite"/>
    </source>
</evidence>
<evidence type="ECO:0000259" key="2">
    <source>
        <dbReference type="Pfam" id="PF07238"/>
    </source>
</evidence>
<dbReference type="Pfam" id="PF07238">
    <property type="entry name" value="PilZ"/>
    <property type="match status" value="1"/>
</dbReference>
<feature type="domain" description="PilZ" evidence="2">
    <location>
        <begin position="116"/>
        <end position="206"/>
    </location>
</feature>
<dbReference type="EMBL" id="CP072648">
    <property type="protein sequence ID" value="QUW03276.1"/>
    <property type="molecule type" value="Genomic_DNA"/>
</dbReference>
<dbReference type="Proteomes" id="UP000676506">
    <property type="component" value="Chromosome 1"/>
</dbReference>
<dbReference type="InterPro" id="IPR009875">
    <property type="entry name" value="PilZ_domain"/>
</dbReference>
<keyword evidence="4" id="KW-1185">Reference proteome</keyword>
<evidence type="ECO:0000313" key="4">
    <source>
        <dbReference type="Proteomes" id="UP000676506"/>
    </source>
</evidence>
<reference evidence="3 4" key="1">
    <citation type="submission" date="2021-03" db="EMBL/GenBank/DDBJ databases">
        <title>Genomic and phenotypic characterization of Chloracidobacterium isolates provides evidence for multiple species.</title>
        <authorList>
            <person name="Saini M.K."/>
            <person name="Costas A.M.G."/>
            <person name="Tank M."/>
            <person name="Bryant D.A."/>
        </authorList>
    </citation>
    <scope>NUCLEOTIDE SEQUENCE [LARGE SCALE GENOMIC DNA]</scope>
    <source>
        <strain evidence="3 4">BV2-C</strain>
    </source>
</reference>
<organism evidence="3 4">
    <name type="scientific">Chloracidobacterium validum</name>
    <dbReference type="NCBI Taxonomy" id="2821543"/>
    <lineage>
        <taxon>Bacteria</taxon>
        <taxon>Pseudomonadati</taxon>
        <taxon>Acidobacteriota</taxon>
        <taxon>Terriglobia</taxon>
        <taxon>Terriglobales</taxon>
        <taxon>Acidobacteriaceae</taxon>
        <taxon>Chloracidobacterium</taxon>
    </lineage>
</organism>
<gene>
    <name evidence="3" type="ORF">J8C06_02225</name>
</gene>
<accession>A0ABX8BB75</accession>
<name>A0ABX8BB75_9BACT</name>